<dbReference type="SUPFAM" id="SSF57889">
    <property type="entry name" value="Cysteine-rich domain"/>
    <property type="match status" value="1"/>
</dbReference>
<keyword evidence="1" id="KW-0479">Metal-binding</keyword>
<dbReference type="Proteomes" id="UP000887013">
    <property type="component" value="Unassembled WGS sequence"/>
</dbReference>
<dbReference type="EMBL" id="BMAW01097829">
    <property type="protein sequence ID" value="GFS81804.1"/>
    <property type="molecule type" value="Genomic_DNA"/>
</dbReference>
<keyword evidence="5" id="KW-1185">Reference proteome</keyword>
<proteinExistence type="predicted"/>
<dbReference type="InterPro" id="IPR046349">
    <property type="entry name" value="C1-like_sf"/>
</dbReference>
<dbReference type="Pfam" id="PF00130">
    <property type="entry name" value="C1_1"/>
    <property type="match status" value="1"/>
</dbReference>
<evidence type="ECO:0000313" key="4">
    <source>
        <dbReference type="EMBL" id="GFS81804.1"/>
    </source>
</evidence>
<evidence type="ECO:0000313" key="5">
    <source>
        <dbReference type="Proteomes" id="UP000887013"/>
    </source>
</evidence>
<gene>
    <name evidence="4" type="ORF">NPIL_200011</name>
</gene>
<dbReference type="PROSITE" id="PS50081">
    <property type="entry name" value="ZF_DAG_PE_2"/>
    <property type="match status" value="1"/>
</dbReference>
<dbReference type="OrthoDB" id="6435210at2759"/>
<comment type="caution">
    <text evidence="4">The sequence shown here is derived from an EMBL/GenBank/DDBJ whole genome shotgun (WGS) entry which is preliminary data.</text>
</comment>
<dbReference type="Gene3D" id="3.30.60.20">
    <property type="match status" value="1"/>
</dbReference>
<evidence type="ECO:0000256" key="2">
    <source>
        <dbReference type="ARBA" id="ARBA00022833"/>
    </source>
</evidence>
<dbReference type="GO" id="GO:0046872">
    <property type="term" value="F:metal ion binding"/>
    <property type="evidence" value="ECO:0007669"/>
    <property type="project" value="UniProtKB-KW"/>
</dbReference>
<keyword evidence="2" id="KW-0862">Zinc</keyword>
<organism evidence="4 5">
    <name type="scientific">Nephila pilipes</name>
    <name type="common">Giant wood spider</name>
    <name type="synonym">Nephila maculata</name>
    <dbReference type="NCBI Taxonomy" id="299642"/>
    <lineage>
        <taxon>Eukaryota</taxon>
        <taxon>Metazoa</taxon>
        <taxon>Ecdysozoa</taxon>
        <taxon>Arthropoda</taxon>
        <taxon>Chelicerata</taxon>
        <taxon>Arachnida</taxon>
        <taxon>Araneae</taxon>
        <taxon>Araneomorphae</taxon>
        <taxon>Entelegynae</taxon>
        <taxon>Araneoidea</taxon>
        <taxon>Nephilidae</taxon>
        <taxon>Nephila</taxon>
    </lineage>
</organism>
<feature type="domain" description="Phorbol-ester/DAG-type" evidence="3">
    <location>
        <begin position="11"/>
        <end position="58"/>
    </location>
</feature>
<name>A0A8X6MWU2_NEPPI</name>
<evidence type="ECO:0000259" key="3">
    <source>
        <dbReference type="PROSITE" id="PS50081"/>
    </source>
</evidence>
<evidence type="ECO:0000256" key="1">
    <source>
        <dbReference type="ARBA" id="ARBA00022723"/>
    </source>
</evidence>
<dbReference type="InterPro" id="IPR002219">
    <property type="entry name" value="PKC_DAG/PE"/>
</dbReference>
<reference evidence="4" key="1">
    <citation type="submission" date="2020-08" db="EMBL/GenBank/DDBJ databases">
        <title>Multicomponent nature underlies the extraordinary mechanical properties of spider dragline silk.</title>
        <authorList>
            <person name="Kono N."/>
            <person name="Nakamura H."/>
            <person name="Mori M."/>
            <person name="Yoshida Y."/>
            <person name="Ohtoshi R."/>
            <person name="Malay A.D."/>
            <person name="Moran D.A.P."/>
            <person name="Tomita M."/>
            <person name="Numata K."/>
            <person name="Arakawa K."/>
        </authorList>
    </citation>
    <scope>NUCLEOTIDE SEQUENCE</scope>
</reference>
<protein>
    <recommendedName>
        <fullName evidence="3">Phorbol-ester/DAG-type domain-containing protein</fullName>
    </recommendedName>
</protein>
<accession>A0A8X6MWU2</accession>
<dbReference type="AlphaFoldDB" id="A0A8X6MWU2"/>
<sequence length="102" mass="11924">MKLDQRPEESRHSFRTKTFRKDRVCDVCKLTIDYQGNSCKNCKYVCHKECEMKESQGLSFSILNVLRLGFVFLFFIVCRHTCALSLIRTPVVHKCETAEQSL</sequence>